<evidence type="ECO:0000313" key="7">
    <source>
        <dbReference type="Proteomes" id="UP001196068"/>
    </source>
</evidence>
<proteinExistence type="inferred from homology"/>
<keyword evidence="3" id="KW-0547">Nucleotide-binding</keyword>
<dbReference type="InterPro" id="IPR003593">
    <property type="entry name" value="AAA+_ATPase"/>
</dbReference>
<comment type="similarity">
    <text evidence="1">Belongs to the ABC transporter superfamily.</text>
</comment>
<dbReference type="PROSITE" id="PS00211">
    <property type="entry name" value="ABC_TRANSPORTER_1"/>
    <property type="match status" value="1"/>
</dbReference>
<gene>
    <name evidence="6" type="ORF">GXW79_04655</name>
</gene>
<accession>A0AAF1JV51</accession>
<evidence type="ECO:0000256" key="2">
    <source>
        <dbReference type="ARBA" id="ARBA00022448"/>
    </source>
</evidence>
<dbReference type="AlphaFoldDB" id="A0AAF1JV51"/>
<dbReference type="PANTHER" id="PTHR46743:SF2">
    <property type="entry name" value="TEICHOIC ACIDS EXPORT ATP-BINDING PROTEIN TAGH"/>
    <property type="match status" value="1"/>
</dbReference>
<dbReference type="GO" id="GO:0140359">
    <property type="term" value="F:ABC-type transporter activity"/>
    <property type="evidence" value="ECO:0007669"/>
    <property type="project" value="InterPro"/>
</dbReference>
<reference evidence="6" key="2">
    <citation type="journal article" date="2021" name="Syst. Appl. Microbiol.">
        <title>Roseomonas hellenica sp. nov., isolated from roots of wild-growing Alkanna tinctoria.</title>
        <authorList>
            <person name="Rat A."/>
            <person name="Naranjo H.D."/>
            <person name="Lebbe L."/>
            <person name="Cnockaert M."/>
            <person name="Krigas N."/>
            <person name="Grigoriadou K."/>
            <person name="Maloupa E."/>
            <person name="Willems A."/>
        </authorList>
    </citation>
    <scope>NUCLEOTIDE SEQUENCE</scope>
    <source>
        <strain evidence="6">LMG 28251</strain>
    </source>
</reference>
<dbReference type="SMART" id="SM00382">
    <property type="entry name" value="AAA"/>
    <property type="match status" value="1"/>
</dbReference>
<organism evidence="6 7">
    <name type="scientific">Plastoroseomonas arctica</name>
    <dbReference type="NCBI Taxonomy" id="1509237"/>
    <lineage>
        <taxon>Bacteria</taxon>
        <taxon>Pseudomonadati</taxon>
        <taxon>Pseudomonadota</taxon>
        <taxon>Alphaproteobacteria</taxon>
        <taxon>Acetobacterales</taxon>
        <taxon>Acetobacteraceae</taxon>
        <taxon>Plastoroseomonas</taxon>
    </lineage>
</organism>
<dbReference type="GO" id="GO:0005524">
    <property type="term" value="F:ATP binding"/>
    <property type="evidence" value="ECO:0007669"/>
    <property type="project" value="UniProtKB-KW"/>
</dbReference>
<protein>
    <submittedName>
        <fullName evidence="6">ABC transporter ATP-binding protein</fullName>
    </submittedName>
</protein>
<name>A0AAF1JV51_9PROT</name>
<dbReference type="InterPro" id="IPR050683">
    <property type="entry name" value="Bact_Polysacc_Export_ATP-bd"/>
</dbReference>
<dbReference type="InterPro" id="IPR027417">
    <property type="entry name" value="P-loop_NTPase"/>
</dbReference>
<keyword evidence="7" id="KW-1185">Reference proteome</keyword>
<dbReference type="InterPro" id="IPR015860">
    <property type="entry name" value="ABC_transpr_TagH-like"/>
</dbReference>
<keyword evidence="2" id="KW-0813">Transport</keyword>
<dbReference type="GO" id="GO:0016020">
    <property type="term" value="C:membrane"/>
    <property type="evidence" value="ECO:0007669"/>
    <property type="project" value="InterPro"/>
</dbReference>
<dbReference type="SUPFAM" id="SSF52540">
    <property type="entry name" value="P-loop containing nucleoside triphosphate hydrolases"/>
    <property type="match status" value="1"/>
</dbReference>
<dbReference type="GO" id="GO:0016887">
    <property type="term" value="F:ATP hydrolysis activity"/>
    <property type="evidence" value="ECO:0007669"/>
    <property type="project" value="InterPro"/>
</dbReference>
<comment type="caution">
    <text evidence="6">The sequence shown here is derived from an EMBL/GenBank/DDBJ whole genome shotgun (WGS) entry which is preliminary data.</text>
</comment>
<dbReference type="InterPro" id="IPR017871">
    <property type="entry name" value="ABC_transporter-like_CS"/>
</dbReference>
<dbReference type="InterPro" id="IPR003439">
    <property type="entry name" value="ABC_transporter-like_ATP-bd"/>
</dbReference>
<dbReference type="PANTHER" id="PTHR46743">
    <property type="entry name" value="TEICHOIC ACIDS EXPORT ATP-BINDING PROTEIN TAGH"/>
    <property type="match status" value="1"/>
</dbReference>
<dbReference type="Gene3D" id="3.40.50.300">
    <property type="entry name" value="P-loop containing nucleotide triphosphate hydrolases"/>
    <property type="match status" value="1"/>
</dbReference>
<keyword evidence="4 6" id="KW-0067">ATP-binding</keyword>
<dbReference type="Proteomes" id="UP001196068">
    <property type="component" value="Unassembled WGS sequence"/>
</dbReference>
<dbReference type="Pfam" id="PF00005">
    <property type="entry name" value="ABC_tran"/>
    <property type="match status" value="1"/>
</dbReference>
<evidence type="ECO:0000313" key="6">
    <source>
        <dbReference type="EMBL" id="MBR0654367.1"/>
    </source>
</evidence>
<dbReference type="CDD" id="cd03220">
    <property type="entry name" value="ABC_KpsT_Wzt"/>
    <property type="match status" value="1"/>
</dbReference>
<reference evidence="6" key="1">
    <citation type="submission" date="2020-01" db="EMBL/GenBank/DDBJ databases">
        <authorList>
            <person name="Rat A."/>
        </authorList>
    </citation>
    <scope>NUCLEOTIDE SEQUENCE</scope>
    <source>
        <strain evidence="6">LMG 28251</strain>
    </source>
</reference>
<dbReference type="EMBL" id="JAAEDH010000003">
    <property type="protein sequence ID" value="MBR0654367.1"/>
    <property type="molecule type" value="Genomic_DNA"/>
</dbReference>
<dbReference type="RefSeq" id="WP_211873179.1">
    <property type="nucleotide sequence ID" value="NZ_JAAEDH010000003.1"/>
</dbReference>
<evidence type="ECO:0000256" key="1">
    <source>
        <dbReference type="ARBA" id="ARBA00005417"/>
    </source>
</evidence>
<sequence length="212" mass="23696">MTLELSDVYKSYKVEGATRTVLRGVHLRVERGDTIGILGRNGAGKSTLVRILAGVEKPTSGAVRRRMSVSWPLGFQSGFLLNSTGMENIRFVARLYNRQPKRIAEFVDDLAELGRYMYMPMTTYSSGMRTKLALALSLAFDFDCYLVDEALAVADQRFNNVIEQRLRHASLVLITHAPTLVHRFCRRAAILDAGILTVHDDLDEALATYNAL</sequence>
<dbReference type="PROSITE" id="PS50893">
    <property type="entry name" value="ABC_TRANSPORTER_2"/>
    <property type="match status" value="1"/>
</dbReference>
<feature type="domain" description="ABC transporter" evidence="5">
    <location>
        <begin position="3"/>
        <end position="212"/>
    </location>
</feature>
<evidence type="ECO:0000259" key="5">
    <source>
        <dbReference type="PROSITE" id="PS50893"/>
    </source>
</evidence>
<evidence type="ECO:0000256" key="4">
    <source>
        <dbReference type="ARBA" id="ARBA00022840"/>
    </source>
</evidence>
<evidence type="ECO:0000256" key="3">
    <source>
        <dbReference type="ARBA" id="ARBA00022741"/>
    </source>
</evidence>